<accession>A0A9P7KDB5</accession>
<reference evidence="1" key="1">
    <citation type="submission" date="2020-07" db="EMBL/GenBank/DDBJ databases">
        <authorList>
            <person name="Nieuwenhuis M."/>
            <person name="Van De Peppel L.J.J."/>
        </authorList>
    </citation>
    <scope>NUCLEOTIDE SEQUENCE</scope>
    <source>
        <strain evidence="1">AP01</strain>
        <tissue evidence="1">Mycelium</tissue>
    </source>
</reference>
<proteinExistence type="predicted"/>
<dbReference type="Proteomes" id="UP000775547">
    <property type="component" value="Unassembled WGS sequence"/>
</dbReference>
<evidence type="ECO:0000313" key="2">
    <source>
        <dbReference type="Proteomes" id="UP000775547"/>
    </source>
</evidence>
<dbReference type="EMBL" id="JABCKV010000049">
    <property type="protein sequence ID" value="KAG5645104.1"/>
    <property type="molecule type" value="Genomic_DNA"/>
</dbReference>
<dbReference type="OrthoDB" id="3269380at2759"/>
<organism evidence="1 2">
    <name type="scientific">Asterophora parasitica</name>
    <dbReference type="NCBI Taxonomy" id="117018"/>
    <lineage>
        <taxon>Eukaryota</taxon>
        <taxon>Fungi</taxon>
        <taxon>Dikarya</taxon>
        <taxon>Basidiomycota</taxon>
        <taxon>Agaricomycotina</taxon>
        <taxon>Agaricomycetes</taxon>
        <taxon>Agaricomycetidae</taxon>
        <taxon>Agaricales</taxon>
        <taxon>Tricholomatineae</taxon>
        <taxon>Lyophyllaceae</taxon>
        <taxon>Asterophora</taxon>
    </lineage>
</organism>
<reference evidence="1" key="2">
    <citation type="submission" date="2021-10" db="EMBL/GenBank/DDBJ databases">
        <title>Phylogenomics reveals ancestral predisposition of the termite-cultivated fungus Termitomyces towards a domesticated lifestyle.</title>
        <authorList>
            <person name="Auxier B."/>
            <person name="Grum-Grzhimaylo A."/>
            <person name="Cardenas M.E."/>
            <person name="Lodge J.D."/>
            <person name="Laessoe T."/>
            <person name="Pedersen O."/>
            <person name="Smith M.E."/>
            <person name="Kuyper T.W."/>
            <person name="Franco-Molano E.A."/>
            <person name="Baroni T.J."/>
            <person name="Aanen D.K."/>
        </authorList>
    </citation>
    <scope>NUCLEOTIDE SEQUENCE</scope>
    <source>
        <strain evidence="1">AP01</strain>
        <tissue evidence="1">Mycelium</tissue>
    </source>
</reference>
<name>A0A9P7KDB5_9AGAR</name>
<dbReference type="AlphaFoldDB" id="A0A9P7KDB5"/>
<evidence type="ECO:0000313" key="1">
    <source>
        <dbReference type="EMBL" id="KAG5645104.1"/>
    </source>
</evidence>
<keyword evidence="2" id="KW-1185">Reference proteome</keyword>
<comment type="caution">
    <text evidence="1">The sequence shown here is derived from an EMBL/GenBank/DDBJ whole genome shotgun (WGS) entry which is preliminary data.</text>
</comment>
<protein>
    <submittedName>
        <fullName evidence="1">Uncharacterized protein</fullName>
    </submittedName>
</protein>
<sequence length="166" mass="17964">MSREALTSVLRKNKKRKGKVDLGGVPLAVRRKGKRVFHCPVSLPGFLHKTYLNPNGLKYHQEKGTCKIEHTVLPAPAAMSGPQDIPVPVTDAVETAPPAHVPLASDAELPPVITVPPVPQHQQHIYHPQPRQCLIGSADALTHRIWSGIDDPKAQSTNASADLLIA</sequence>
<gene>
    <name evidence="1" type="ORF">DXG03_006918</name>
</gene>